<dbReference type="EMBL" id="JAHLQO010000004">
    <property type="protein sequence ID" value="MBU5669482.1"/>
    <property type="molecule type" value="Genomic_DNA"/>
</dbReference>
<keyword evidence="2" id="KW-1185">Reference proteome</keyword>
<evidence type="ECO:0000313" key="2">
    <source>
        <dbReference type="Proteomes" id="UP000783742"/>
    </source>
</evidence>
<comment type="caution">
    <text evidence="1">The sequence shown here is derived from an EMBL/GenBank/DDBJ whole genome shotgun (WGS) entry which is preliminary data.</text>
</comment>
<reference evidence="1 2" key="1">
    <citation type="submission" date="2021-06" db="EMBL/GenBank/DDBJ databases">
        <authorList>
            <person name="Sun Q."/>
            <person name="Li D."/>
        </authorList>
    </citation>
    <scope>NUCLEOTIDE SEQUENCE [LARGE SCALE GENOMIC DNA]</scope>
    <source>
        <strain evidence="1 2">MSJ-1</strain>
    </source>
</reference>
<dbReference type="RefSeq" id="WP_216549315.1">
    <property type="nucleotide sequence ID" value="NZ_JAHLQO010000004.1"/>
</dbReference>
<proteinExistence type="predicted"/>
<gene>
    <name evidence="1" type="ORF">KQI68_06475</name>
</gene>
<accession>A0ABS6FJ02</accession>
<evidence type="ECO:0000313" key="1">
    <source>
        <dbReference type="EMBL" id="MBU5669482.1"/>
    </source>
</evidence>
<sequence>MKKLNKFIKILKGKYPYDIFCLKKDNGFYVVLMKNRELINDKTFEEYFYKSAFDLFGEYSYRIYPCLDYLEEIK</sequence>
<name>A0ABS6FJ02_9FIRM</name>
<protein>
    <submittedName>
        <fullName evidence="1">Uncharacterized protein</fullName>
    </submittedName>
</protein>
<dbReference type="Proteomes" id="UP000783742">
    <property type="component" value="Unassembled WGS sequence"/>
</dbReference>
<organism evidence="1 2">
    <name type="scientific">Peptoniphilus ovalis</name>
    <dbReference type="NCBI Taxonomy" id="2841503"/>
    <lineage>
        <taxon>Bacteria</taxon>
        <taxon>Bacillati</taxon>
        <taxon>Bacillota</taxon>
        <taxon>Tissierellia</taxon>
        <taxon>Tissierellales</taxon>
        <taxon>Peptoniphilaceae</taxon>
        <taxon>Peptoniphilus</taxon>
    </lineage>
</organism>